<dbReference type="STRING" id="1236220.SAMN04488112_10248"/>
<gene>
    <name evidence="5" type="ORF">SAMN04488112_10248</name>
</gene>
<organism evidence="5 6">
    <name type="scientific">Melghirimyces thermohalophilus</name>
    <dbReference type="NCBI Taxonomy" id="1236220"/>
    <lineage>
        <taxon>Bacteria</taxon>
        <taxon>Bacillati</taxon>
        <taxon>Bacillota</taxon>
        <taxon>Bacilli</taxon>
        <taxon>Bacillales</taxon>
        <taxon>Thermoactinomycetaceae</taxon>
        <taxon>Melghirimyces</taxon>
    </lineage>
</organism>
<dbReference type="Gene3D" id="3.40.50.1820">
    <property type="entry name" value="alpha/beta hydrolase"/>
    <property type="match status" value="1"/>
</dbReference>
<evidence type="ECO:0000259" key="4">
    <source>
        <dbReference type="Pfam" id="PF12146"/>
    </source>
</evidence>
<evidence type="ECO:0000256" key="3">
    <source>
        <dbReference type="PIRSR" id="PIRSR017388-3"/>
    </source>
</evidence>
<keyword evidence="6" id="KW-1185">Reference proteome</keyword>
<protein>
    <submittedName>
        <fullName evidence="5">Esterase/lipase</fullName>
    </submittedName>
</protein>
<evidence type="ECO:0000313" key="5">
    <source>
        <dbReference type="EMBL" id="SDC01381.1"/>
    </source>
</evidence>
<keyword evidence="1" id="KW-0378">Hydrolase</keyword>
<dbReference type="PANTHER" id="PTHR43798:SF31">
    <property type="entry name" value="AB HYDROLASE SUPERFAMILY PROTEIN YCLE"/>
    <property type="match status" value="1"/>
</dbReference>
<feature type="active site" description="Nucleophile" evidence="2">
    <location>
        <position position="78"/>
    </location>
</feature>
<accession>A0A1G6I4K3</accession>
<dbReference type="PANTHER" id="PTHR43798">
    <property type="entry name" value="MONOACYLGLYCEROL LIPASE"/>
    <property type="match status" value="1"/>
</dbReference>
<evidence type="ECO:0000313" key="6">
    <source>
        <dbReference type="Proteomes" id="UP000199387"/>
    </source>
</evidence>
<proteinExistence type="predicted"/>
<dbReference type="Proteomes" id="UP000199387">
    <property type="component" value="Unassembled WGS sequence"/>
</dbReference>
<dbReference type="SUPFAM" id="SSF53474">
    <property type="entry name" value="alpha/beta-Hydrolases"/>
    <property type="match status" value="1"/>
</dbReference>
<dbReference type="GO" id="GO:0052689">
    <property type="term" value="F:carboxylic ester hydrolase activity"/>
    <property type="evidence" value="ECO:0007669"/>
    <property type="project" value="InterPro"/>
</dbReference>
<sequence>MEGYLLLHGFAGSPADLQPVAQMLKQEGRLLRCPVLAGHGSGRDRMRTVSWEDWVDSAEGSLIQLKDVTPRVNVIGFSLGALIGVMLSQRQRIHRLILLSPPALPTAQELIQGATEVARGPLAIHRRMGSGASIKEYFRRLTRSPVQAIHELYQLMKAVEPVYGELDMPVLIIHGAKDELAHPRGARRVYEQIPSEEKRLVILPHSRHLILKDDEVEQVLKEVRSFLTPAPSLV</sequence>
<evidence type="ECO:0000256" key="2">
    <source>
        <dbReference type="PIRSR" id="PIRSR017388-1"/>
    </source>
</evidence>
<reference evidence="5 6" key="1">
    <citation type="submission" date="2016-10" db="EMBL/GenBank/DDBJ databases">
        <authorList>
            <person name="de Groot N.N."/>
        </authorList>
    </citation>
    <scope>NUCLEOTIDE SEQUENCE [LARGE SCALE GENOMIC DNA]</scope>
    <source>
        <strain evidence="5 6">DSM 45514</strain>
    </source>
</reference>
<name>A0A1G6I4K3_9BACL</name>
<dbReference type="Pfam" id="PF12146">
    <property type="entry name" value="Hydrolase_4"/>
    <property type="match status" value="1"/>
</dbReference>
<dbReference type="AlphaFoldDB" id="A0A1G6I4K3"/>
<evidence type="ECO:0000256" key="1">
    <source>
        <dbReference type="ARBA" id="ARBA00022801"/>
    </source>
</evidence>
<dbReference type="RefSeq" id="WP_176757754.1">
    <property type="nucleotide sequence ID" value="NZ_FMZA01000002.1"/>
</dbReference>
<dbReference type="PIRSF" id="PIRSF017388">
    <property type="entry name" value="Esterase_lipase"/>
    <property type="match status" value="1"/>
</dbReference>
<dbReference type="InterPro" id="IPR022742">
    <property type="entry name" value="Hydrolase_4"/>
</dbReference>
<dbReference type="InterPro" id="IPR012354">
    <property type="entry name" value="Esterase_lipase"/>
</dbReference>
<feature type="active site" description="Charge relay system" evidence="2">
    <location>
        <position position="208"/>
    </location>
</feature>
<dbReference type="InterPro" id="IPR050266">
    <property type="entry name" value="AB_hydrolase_sf"/>
</dbReference>
<dbReference type="GO" id="GO:0016020">
    <property type="term" value="C:membrane"/>
    <property type="evidence" value="ECO:0007669"/>
    <property type="project" value="TreeGrafter"/>
</dbReference>
<dbReference type="InterPro" id="IPR029058">
    <property type="entry name" value="AB_hydrolase_fold"/>
</dbReference>
<feature type="site" description="Important for substrate specificity" evidence="3">
    <location>
        <position position="124"/>
    </location>
</feature>
<dbReference type="EMBL" id="FMZA01000002">
    <property type="protein sequence ID" value="SDC01381.1"/>
    <property type="molecule type" value="Genomic_DNA"/>
</dbReference>
<feature type="domain" description="Serine aminopeptidase S33" evidence="4">
    <location>
        <begin position="5"/>
        <end position="214"/>
    </location>
</feature>
<feature type="active site" description="Charge relay system" evidence="2">
    <location>
        <position position="178"/>
    </location>
</feature>